<feature type="compositionally biased region" description="Basic and acidic residues" evidence="2">
    <location>
        <begin position="202"/>
        <end position="211"/>
    </location>
</feature>
<dbReference type="PANTHER" id="PTHR12133">
    <property type="entry name" value="TRNA (ADENINE(58)-N(1))-METHYLTRANSFERASE"/>
    <property type="match status" value="1"/>
</dbReference>
<dbReference type="InterPro" id="IPR029063">
    <property type="entry name" value="SAM-dependent_MTases_sf"/>
</dbReference>
<organism evidence="3">
    <name type="scientific">Hordeum vulgare subsp. vulgare</name>
    <name type="common">Domesticated barley</name>
    <dbReference type="NCBI Taxonomy" id="112509"/>
    <lineage>
        <taxon>Eukaryota</taxon>
        <taxon>Viridiplantae</taxon>
        <taxon>Streptophyta</taxon>
        <taxon>Embryophyta</taxon>
        <taxon>Tracheophyta</taxon>
        <taxon>Spermatophyta</taxon>
        <taxon>Magnoliopsida</taxon>
        <taxon>Liliopsida</taxon>
        <taxon>Poales</taxon>
        <taxon>Poaceae</taxon>
        <taxon>BOP clade</taxon>
        <taxon>Pooideae</taxon>
        <taxon>Triticodae</taxon>
        <taxon>Triticeae</taxon>
        <taxon>Hordeinae</taxon>
        <taxon>Hordeum</taxon>
    </lineage>
</organism>
<dbReference type="SUPFAM" id="SSF53335">
    <property type="entry name" value="S-adenosyl-L-methionine-dependent methyltransferases"/>
    <property type="match status" value="1"/>
</dbReference>
<dbReference type="InterPro" id="IPR014816">
    <property type="entry name" value="tRNA_MeTrfase_Gcd14"/>
</dbReference>
<dbReference type="Gene3D" id="3.40.50.150">
    <property type="entry name" value="Vaccinia Virus protein VP39"/>
    <property type="match status" value="1"/>
</dbReference>
<dbReference type="EC" id="2.1.1.220" evidence="1"/>
<dbReference type="GO" id="GO:0031515">
    <property type="term" value="C:tRNA (m1A) methyltransferase complex"/>
    <property type="evidence" value="ECO:0007669"/>
    <property type="project" value="InterPro"/>
</dbReference>
<reference evidence="3" key="1">
    <citation type="journal article" date="2011" name="Plant Physiol.">
        <title>Comprehensive sequence analysis of 24,783 barley full-length cDNAs derived from 12 clone libraries.</title>
        <authorList>
            <person name="Matsumoto T."/>
            <person name="Tanaka T."/>
            <person name="Sakai H."/>
            <person name="Amano N."/>
            <person name="Kanamori H."/>
            <person name="Kurita K."/>
            <person name="Kikuta A."/>
            <person name="Kamiya K."/>
            <person name="Yamamoto M."/>
            <person name="Ikawa H."/>
            <person name="Fujii N."/>
            <person name="Hori K."/>
            <person name="Itoh T."/>
            <person name="Sato K."/>
        </authorList>
    </citation>
    <scope>NUCLEOTIDE SEQUENCE</scope>
    <source>
        <tissue evidence="3">Shoot and root</tissue>
    </source>
</reference>
<feature type="region of interest" description="Disordered" evidence="2">
    <location>
        <begin position="182"/>
        <end position="211"/>
    </location>
</feature>
<evidence type="ECO:0000256" key="1">
    <source>
        <dbReference type="ARBA" id="ARBA00012796"/>
    </source>
</evidence>
<dbReference type="AlphaFoldDB" id="F2DU43"/>
<dbReference type="PROSITE" id="PS51620">
    <property type="entry name" value="SAM_TRM61"/>
    <property type="match status" value="1"/>
</dbReference>
<proteinExistence type="evidence at transcript level"/>
<dbReference type="EMBL" id="AK367411">
    <property type="protein sequence ID" value="BAJ98614.1"/>
    <property type="molecule type" value="mRNA"/>
</dbReference>
<evidence type="ECO:0000313" key="3">
    <source>
        <dbReference type="EMBL" id="BAJ98614.1"/>
    </source>
</evidence>
<dbReference type="GO" id="GO:0030488">
    <property type="term" value="P:tRNA methylation"/>
    <property type="evidence" value="ECO:0007669"/>
    <property type="project" value="InterPro"/>
</dbReference>
<evidence type="ECO:0000256" key="2">
    <source>
        <dbReference type="SAM" id="MobiDB-lite"/>
    </source>
</evidence>
<accession>F2DU43</accession>
<name>F2DU43_HORVV</name>
<dbReference type="PANTHER" id="PTHR12133:SF1">
    <property type="entry name" value="TRNA (ADENINE(58)-N(1))-METHYLTRANSFERASE, MITOCHONDRIAL"/>
    <property type="match status" value="1"/>
</dbReference>
<dbReference type="GO" id="GO:0160107">
    <property type="term" value="F:tRNA (adenine(58)-N1)-methyltransferase activity"/>
    <property type="evidence" value="ECO:0007669"/>
    <property type="project" value="UniProtKB-EC"/>
</dbReference>
<protein>
    <recommendedName>
        <fullName evidence="1">tRNA (adenine(58)-N(1))-methyltransferase</fullName>
        <ecNumber evidence="1">2.1.1.220</ecNumber>
    </recommendedName>
</protein>
<sequence length="211" mass="23681">MSKVFGSLWRVSNLSRCTQSCAIRFTSIRPLSTGDVPRYQQGDRVIIDGVKIYKPLIKDGKTSVSRGEILHNDILGRETSKPFFARSSRQKLYRIEQPTLTQYISQTPRLVTPIYSEYAETIVSLLDIHATPFRSEDDAHETFSPPPLEILDSGTGHGSLTLHLARAIANANPPPLNFPIIKPIHPKHLNPSTPATPEDDLRDQTIRAWTE</sequence>